<dbReference type="OrthoDB" id="10249045at2759"/>
<evidence type="ECO:0000313" key="3">
    <source>
        <dbReference type="Proteomes" id="UP000308730"/>
    </source>
</evidence>
<evidence type="ECO:0008006" key="4">
    <source>
        <dbReference type="Google" id="ProtNLM"/>
    </source>
</evidence>
<feature type="compositionally biased region" description="Polar residues" evidence="1">
    <location>
        <begin position="604"/>
        <end position="632"/>
    </location>
</feature>
<gene>
    <name evidence="2" type="ORF">EUX98_g6874</name>
</gene>
<dbReference type="AlphaFoldDB" id="A0A4S4MMX9"/>
<evidence type="ECO:0000313" key="2">
    <source>
        <dbReference type="EMBL" id="THH27314.1"/>
    </source>
</evidence>
<proteinExistence type="predicted"/>
<organism evidence="2 3">
    <name type="scientific">Antrodiella citrinella</name>
    <dbReference type="NCBI Taxonomy" id="2447956"/>
    <lineage>
        <taxon>Eukaryota</taxon>
        <taxon>Fungi</taxon>
        <taxon>Dikarya</taxon>
        <taxon>Basidiomycota</taxon>
        <taxon>Agaricomycotina</taxon>
        <taxon>Agaricomycetes</taxon>
        <taxon>Polyporales</taxon>
        <taxon>Steccherinaceae</taxon>
        <taxon>Antrodiella</taxon>
    </lineage>
</organism>
<feature type="region of interest" description="Disordered" evidence="1">
    <location>
        <begin position="604"/>
        <end position="694"/>
    </location>
</feature>
<evidence type="ECO:0000256" key="1">
    <source>
        <dbReference type="SAM" id="MobiDB-lite"/>
    </source>
</evidence>
<dbReference type="EMBL" id="SGPM01000262">
    <property type="protein sequence ID" value="THH27314.1"/>
    <property type="molecule type" value="Genomic_DNA"/>
</dbReference>
<accession>A0A4S4MMX9</accession>
<dbReference type="PANTHER" id="PTHR31014">
    <property type="entry name" value="MITOCHONDRIAL TRANSLATION SYSTEM COMPONENT PET127-RELATED"/>
    <property type="match status" value="1"/>
</dbReference>
<dbReference type="Proteomes" id="UP000308730">
    <property type="component" value="Unassembled WGS sequence"/>
</dbReference>
<feature type="compositionally biased region" description="Polar residues" evidence="1">
    <location>
        <begin position="654"/>
        <end position="671"/>
    </location>
</feature>
<dbReference type="PANTHER" id="PTHR31014:SF0">
    <property type="entry name" value="MITOCHONDRIAL TRANSLATION SYSTEM COMPONENT PET127-RELATED"/>
    <property type="match status" value="1"/>
</dbReference>
<dbReference type="GO" id="GO:0000964">
    <property type="term" value="P:mitochondrial RNA 5'-end processing"/>
    <property type="evidence" value="ECO:0007669"/>
    <property type="project" value="TreeGrafter"/>
</dbReference>
<dbReference type="InterPro" id="IPR013943">
    <property type="entry name" value="Pet127"/>
</dbReference>
<keyword evidence="3" id="KW-1185">Reference proteome</keyword>
<dbReference type="GO" id="GO:0005740">
    <property type="term" value="C:mitochondrial envelope"/>
    <property type="evidence" value="ECO:0007669"/>
    <property type="project" value="TreeGrafter"/>
</dbReference>
<dbReference type="Pfam" id="PF08634">
    <property type="entry name" value="Pet127"/>
    <property type="match status" value="1"/>
</dbReference>
<reference evidence="2 3" key="1">
    <citation type="submission" date="2019-02" db="EMBL/GenBank/DDBJ databases">
        <title>Genome sequencing of the rare red list fungi Antrodiella citrinella (Flaviporus citrinellus).</title>
        <authorList>
            <person name="Buettner E."/>
            <person name="Kellner H."/>
        </authorList>
    </citation>
    <scope>NUCLEOTIDE SEQUENCE [LARGE SCALE GENOMIC DNA]</scope>
    <source>
        <strain evidence="2 3">DSM 108506</strain>
    </source>
</reference>
<name>A0A4S4MMX9_9APHY</name>
<protein>
    <recommendedName>
        <fullName evidence="4">Pet127-domain-containing protein</fullName>
    </recommendedName>
</protein>
<comment type="caution">
    <text evidence="2">The sequence shown here is derived from an EMBL/GenBank/DDBJ whole genome shotgun (WGS) entry which is preliminary data.</text>
</comment>
<sequence length="741" mass="83856">MSFSPGVHWIRDPRSRVYNFSPWLQGVPKLSTFDFDRVTGFIRSSKDATLFEATVRENCKFAGSTSSLTGTLSHIYMLLSRFHPLNFSRLSSAFAHLDPTFSYGQRLPAAVILNYRDGVYLTDADSSLDSDGTMVLSYMGTMLEKFFTVPKAEFQTFLRDAPLEPDSDPRREAYRYAKYGNYMMRSQLDCQDNRLPGTGVFDIKTRAAKPLRIDPLNVEEGSGYLLRTLFGRYESFESEYHDLIRSAFLKYSMQARIGNMDGVMVAYHNTAQVFGFQYISLEEMDEALYGNSAVGQDIFTGCVSMLEAINTEVVACFPQQTVSCLWKTADDGQVMHVFVEPTHWEPSTEGEEKPIVQLDIVVENRVDGRLIEDVVNELEDTFQWNITYSINHVDEPYSEIRARHHGFALTKERFLPLPSDTTLEQMEELWSTGMGTGQAQKTAFDPSKISATNSFINNIRRRSRKGAEDTMRMRKEDRGKKVVIWTQRDDEQQLEDWEQDVIDEGLALSEEAADAAVPETHSSLVRSTKPRQLRLQREPSNTTFLRYQKAKYDPWDAVQSSPPSFQDLVRARDELAIKLLRDMPYAAAALMYDKMKMRLSQDAATETVQTTKPRKTTAPQDALSQVKTVRWTSQAKKADSAQKSARQRPGPRRQATTPQETVPATSSQHSQPSKRDGRASTEVARPHQLGSPPAIDISDLMILNTKQLKKGTWIHAQTASLKASLIRRVSRPQSPSNGNAP</sequence>